<dbReference type="EMBL" id="MKIE01000002">
    <property type="protein sequence ID" value="OHW62949.1"/>
    <property type="molecule type" value="Genomic_DNA"/>
</dbReference>
<dbReference type="STRING" id="39480.EUAN_07330"/>
<evidence type="ECO:0000313" key="1">
    <source>
        <dbReference type="EMBL" id="OHW62949.1"/>
    </source>
</evidence>
<dbReference type="Proteomes" id="UP000180254">
    <property type="component" value="Unassembled WGS sequence"/>
</dbReference>
<gene>
    <name evidence="1" type="ORF">EUAN_07330</name>
</gene>
<dbReference type="AlphaFoldDB" id="A0A1S1VAT8"/>
<comment type="caution">
    <text evidence="1">The sequence shown here is derived from an EMBL/GenBank/DDBJ whole genome shotgun (WGS) entry which is preliminary data.</text>
</comment>
<protein>
    <submittedName>
        <fullName evidence="1">Uncharacterized protein</fullName>
    </submittedName>
</protein>
<keyword evidence="2" id="KW-1185">Reference proteome</keyword>
<reference evidence="1 2" key="1">
    <citation type="submission" date="2016-09" db="EMBL/GenBank/DDBJ databases">
        <title>Genome sequence of Eubacterium angustum.</title>
        <authorList>
            <person name="Poehlein A."/>
            <person name="Daniel R."/>
        </authorList>
    </citation>
    <scope>NUCLEOTIDE SEQUENCE [LARGE SCALE GENOMIC DNA]</scope>
    <source>
        <strain evidence="1 2">DSM 1989</strain>
    </source>
</reference>
<name>A0A1S1VAT8_9FIRM</name>
<evidence type="ECO:0000313" key="2">
    <source>
        <dbReference type="Proteomes" id="UP000180254"/>
    </source>
</evidence>
<proteinExistence type="predicted"/>
<dbReference type="RefSeq" id="WP_071061793.1">
    <property type="nucleotide sequence ID" value="NZ_MKIE01000002.1"/>
</dbReference>
<organism evidence="1 2">
    <name type="scientific">Andreesenia angusta</name>
    <dbReference type="NCBI Taxonomy" id="39480"/>
    <lineage>
        <taxon>Bacteria</taxon>
        <taxon>Bacillati</taxon>
        <taxon>Bacillota</taxon>
        <taxon>Tissierellia</taxon>
        <taxon>Tissierellales</taxon>
        <taxon>Gottschalkiaceae</taxon>
        <taxon>Andreesenia</taxon>
    </lineage>
</organism>
<accession>A0A1S1VAT8</accession>
<sequence>MENTEKVKDAFKKIKNGTVVFEKEEGNTVHFFILDSEGNGFKTSVDSNLLESHSGSEEELASSLDYSALTLEDIEFFKLGKKVYTLTDQGTIVALKKYIYKITG</sequence>